<name>A0ABQ8S8E8_PERAM</name>
<dbReference type="PANTHER" id="PTHR46601:SF1">
    <property type="entry name" value="ADF-H DOMAIN-CONTAINING PROTEIN"/>
    <property type="match status" value="1"/>
</dbReference>
<keyword evidence="2" id="KW-1185">Reference proteome</keyword>
<evidence type="ECO:0000313" key="2">
    <source>
        <dbReference type="Proteomes" id="UP001148838"/>
    </source>
</evidence>
<protein>
    <submittedName>
        <fullName evidence="1">Uncharacterized protein</fullName>
    </submittedName>
</protein>
<accession>A0ABQ8S8E8</accession>
<proteinExistence type="predicted"/>
<comment type="caution">
    <text evidence="1">The sequence shown here is derived from an EMBL/GenBank/DDBJ whole genome shotgun (WGS) entry which is preliminary data.</text>
</comment>
<reference evidence="1 2" key="1">
    <citation type="journal article" date="2022" name="Allergy">
        <title>Genome assembly and annotation of Periplaneta americana reveal a comprehensive cockroach allergen profile.</title>
        <authorList>
            <person name="Wang L."/>
            <person name="Xiong Q."/>
            <person name="Saelim N."/>
            <person name="Wang L."/>
            <person name="Nong W."/>
            <person name="Wan A.T."/>
            <person name="Shi M."/>
            <person name="Liu X."/>
            <person name="Cao Q."/>
            <person name="Hui J.H.L."/>
            <person name="Sookrung N."/>
            <person name="Leung T.F."/>
            <person name="Tungtrongchitr A."/>
            <person name="Tsui S.K.W."/>
        </authorList>
    </citation>
    <scope>NUCLEOTIDE SEQUENCE [LARGE SCALE GENOMIC DNA]</scope>
    <source>
        <strain evidence="1">PWHHKU_190912</strain>
    </source>
</reference>
<evidence type="ECO:0000313" key="1">
    <source>
        <dbReference type="EMBL" id="KAJ4430233.1"/>
    </source>
</evidence>
<dbReference type="PANTHER" id="PTHR46601">
    <property type="entry name" value="ULP_PROTEASE DOMAIN-CONTAINING PROTEIN"/>
    <property type="match status" value="1"/>
</dbReference>
<organism evidence="1 2">
    <name type="scientific">Periplaneta americana</name>
    <name type="common">American cockroach</name>
    <name type="synonym">Blatta americana</name>
    <dbReference type="NCBI Taxonomy" id="6978"/>
    <lineage>
        <taxon>Eukaryota</taxon>
        <taxon>Metazoa</taxon>
        <taxon>Ecdysozoa</taxon>
        <taxon>Arthropoda</taxon>
        <taxon>Hexapoda</taxon>
        <taxon>Insecta</taxon>
        <taxon>Pterygota</taxon>
        <taxon>Neoptera</taxon>
        <taxon>Polyneoptera</taxon>
        <taxon>Dictyoptera</taxon>
        <taxon>Blattodea</taxon>
        <taxon>Blattoidea</taxon>
        <taxon>Blattidae</taxon>
        <taxon>Blattinae</taxon>
        <taxon>Periplaneta</taxon>
    </lineage>
</organism>
<gene>
    <name evidence="1" type="ORF">ANN_22445</name>
</gene>
<dbReference type="EMBL" id="JAJSOF020000033">
    <property type="protein sequence ID" value="KAJ4430233.1"/>
    <property type="molecule type" value="Genomic_DNA"/>
</dbReference>
<sequence>MERHKNDANYNLKRKAIMKKYKEKKKNSETATVSTIMKAKDAKRKRLSPAAKKQAAVIKSNELSPSAVGKAFKKVNTAMPKSPRKKSSGFVTELAEICGVKVIENSIVVLLVICLAMECVAGPSGVKRRTEHCISDSASDSSESSYDDEPAVVPRVGRGKRVGSTIQGHLDEYVWRKNVHVGDCIVNAFLRDVSVLYVPMNKDVNKISRVDPGKKIAYIKRLHSGSKEIVARQYMLFTITEAFQLFKDQHPEVSIGHSKFAELRPSQVKPYHDIPHNVCVCRYHENFENLRVLVSQYLPIFGTSDIEFVHSIVCDSSDKNCMNYNCAVRKSKFITLKIPWVTKNVTFKCSIASGEWLTREDFNLVSLKWTFFASSHGKGTVDVIGAVAKRHVWNNVCSQKTVVRNADTIHDCCKNLSIQVKQQFPILRSKIRAAMEKVPLIILCCVSYNVAKHLLEDYEVPLLQDEEEEDGVELANSYVCHSDKSSEKRY</sequence>
<dbReference type="Proteomes" id="UP001148838">
    <property type="component" value="Unassembled WGS sequence"/>
</dbReference>